<dbReference type="Pfam" id="PF13801">
    <property type="entry name" value="Metal_resist"/>
    <property type="match status" value="1"/>
</dbReference>
<sequence>MVEMKSRNDKILRWALGLSLGANLLVVGLVAGTAYRFSGPHMAGGGHKMHEYGTPYLMAMPSERRREIFRSVRVSNADKFVTKAARRGLYDQALATLRSDPFDMDAMKQVLEEQRTTTLDVQQVVQDAWLGEIAQMDEASRNAYADRLQAMLEHVPMHGDGRMMREN</sequence>
<evidence type="ECO:0000313" key="2">
    <source>
        <dbReference type="EMBL" id="KKN13969.1"/>
    </source>
</evidence>
<keyword evidence="1" id="KW-0472">Membrane</keyword>
<accession>A0A0F9N7U8</accession>
<comment type="caution">
    <text evidence="2">The sequence shown here is derived from an EMBL/GenBank/DDBJ whole genome shotgun (WGS) entry which is preliminary data.</text>
</comment>
<feature type="transmembrane region" description="Helical" evidence="1">
    <location>
        <begin position="12"/>
        <end position="35"/>
    </location>
</feature>
<gene>
    <name evidence="2" type="ORF">LCGC14_1000940</name>
</gene>
<keyword evidence="1" id="KW-1133">Transmembrane helix</keyword>
<reference evidence="2" key="1">
    <citation type="journal article" date="2015" name="Nature">
        <title>Complex archaea that bridge the gap between prokaryotes and eukaryotes.</title>
        <authorList>
            <person name="Spang A."/>
            <person name="Saw J.H."/>
            <person name="Jorgensen S.L."/>
            <person name="Zaremba-Niedzwiedzka K."/>
            <person name="Martijn J."/>
            <person name="Lind A.E."/>
            <person name="van Eijk R."/>
            <person name="Schleper C."/>
            <person name="Guy L."/>
            <person name="Ettema T.J."/>
        </authorList>
    </citation>
    <scope>NUCLEOTIDE SEQUENCE</scope>
</reference>
<evidence type="ECO:0000256" key="1">
    <source>
        <dbReference type="SAM" id="Phobius"/>
    </source>
</evidence>
<organism evidence="2">
    <name type="scientific">marine sediment metagenome</name>
    <dbReference type="NCBI Taxonomy" id="412755"/>
    <lineage>
        <taxon>unclassified sequences</taxon>
        <taxon>metagenomes</taxon>
        <taxon>ecological metagenomes</taxon>
    </lineage>
</organism>
<protein>
    <recommendedName>
        <fullName evidence="3">Zinc resistance-associated protein</fullName>
    </recommendedName>
</protein>
<dbReference type="EMBL" id="LAZR01003866">
    <property type="protein sequence ID" value="KKN13969.1"/>
    <property type="molecule type" value="Genomic_DNA"/>
</dbReference>
<evidence type="ECO:0008006" key="3">
    <source>
        <dbReference type="Google" id="ProtNLM"/>
    </source>
</evidence>
<keyword evidence="1" id="KW-0812">Transmembrane</keyword>
<proteinExistence type="predicted"/>
<name>A0A0F9N7U8_9ZZZZ</name>
<dbReference type="AlphaFoldDB" id="A0A0F9N7U8"/>
<dbReference type="InterPro" id="IPR025961">
    <property type="entry name" value="Metal_resist"/>
</dbReference>